<gene>
    <name evidence="1" type="ORF">BST85_12925</name>
</gene>
<evidence type="ECO:0008006" key="3">
    <source>
        <dbReference type="Google" id="ProtNLM"/>
    </source>
</evidence>
<dbReference type="Proteomes" id="UP000239800">
    <property type="component" value="Unassembled WGS sequence"/>
</dbReference>
<keyword evidence="2" id="KW-1185">Reference proteome</keyword>
<sequence length="136" mass="14923">MKTHINSKKKAFEKRVILTALIFLFGLMVSPMLAQNTDREVSGRIQSMDGPVSGASIILKGTSIWASSDDDGFFTFPQTLKQNDILVITSLGYYDKEVVIKGDTSHIEPILEDIEVVIVGALRTSSSKGEDGMKNE</sequence>
<evidence type="ECO:0000313" key="2">
    <source>
        <dbReference type="Proteomes" id="UP000239800"/>
    </source>
</evidence>
<reference evidence="1 2" key="1">
    <citation type="submission" date="2016-11" db="EMBL/GenBank/DDBJ databases">
        <title>Trade-off between light-utilization and light-protection in marine flavobacteria.</title>
        <authorList>
            <person name="Kumagai Y."/>
        </authorList>
    </citation>
    <scope>NUCLEOTIDE SEQUENCE [LARGE SCALE GENOMIC DNA]</scope>
    <source>
        <strain evidence="1 2">NBRC 107741</strain>
    </source>
</reference>
<dbReference type="Gene3D" id="2.60.40.1120">
    <property type="entry name" value="Carboxypeptidase-like, regulatory domain"/>
    <property type="match status" value="1"/>
</dbReference>
<dbReference type="AlphaFoldDB" id="A0A2S7KSU8"/>
<dbReference type="RefSeq" id="WP_104813646.1">
    <property type="nucleotide sequence ID" value="NZ_MQUB01000001.1"/>
</dbReference>
<evidence type="ECO:0000313" key="1">
    <source>
        <dbReference type="EMBL" id="PQB05700.1"/>
    </source>
</evidence>
<dbReference type="SUPFAM" id="SSF49464">
    <property type="entry name" value="Carboxypeptidase regulatory domain-like"/>
    <property type="match status" value="1"/>
</dbReference>
<dbReference type="OrthoDB" id="7432683at2"/>
<dbReference type="InterPro" id="IPR008969">
    <property type="entry name" value="CarboxyPept-like_regulatory"/>
</dbReference>
<dbReference type="EMBL" id="MQUB01000001">
    <property type="protein sequence ID" value="PQB05700.1"/>
    <property type="molecule type" value="Genomic_DNA"/>
</dbReference>
<accession>A0A2S7KSU8</accession>
<protein>
    <recommendedName>
        <fullName evidence="3">TonB-dependent receptor</fullName>
    </recommendedName>
</protein>
<proteinExistence type="predicted"/>
<comment type="caution">
    <text evidence="1">The sequence shown here is derived from an EMBL/GenBank/DDBJ whole genome shotgun (WGS) entry which is preliminary data.</text>
</comment>
<organism evidence="1 2">
    <name type="scientific">Aureitalea marina</name>
    <dbReference type="NCBI Taxonomy" id="930804"/>
    <lineage>
        <taxon>Bacteria</taxon>
        <taxon>Pseudomonadati</taxon>
        <taxon>Bacteroidota</taxon>
        <taxon>Flavobacteriia</taxon>
        <taxon>Flavobacteriales</taxon>
        <taxon>Flavobacteriaceae</taxon>
        <taxon>Aureitalea</taxon>
    </lineage>
</organism>
<name>A0A2S7KSU8_9FLAO</name>
<dbReference type="Pfam" id="PF13715">
    <property type="entry name" value="CarbopepD_reg_2"/>
    <property type="match status" value="1"/>
</dbReference>